<evidence type="ECO:0000256" key="12">
    <source>
        <dbReference type="ARBA" id="ARBA00022840"/>
    </source>
</evidence>
<comment type="similarity">
    <text evidence="4">Belongs to the etk/wzc family.</text>
</comment>
<protein>
    <recommendedName>
        <fullName evidence="5">non-specific protein-tyrosine kinase</fullName>
        <ecNumber evidence="5">2.7.10.2</ecNumber>
    </recommendedName>
</protein>
<accession>A0A975TAY7</accession>
<dbReference type="Pfam" id="PF13614">
    <property type="entry name" value="AAA_31"/>
    <property type="match status" value="1"/>
</dbReference>
<dbReference type="CDD" id="cd05387">
    <property type="entry name" value="BY-kinase"/>
    <property type="match status" value="1"/>
</dbReference>
<feature type="domain" description="Polysaccharide chain length determinant N-terminal" evidence="19">
    <location>
        <begin position="9"/>
        <end position="106"/>
    </location>
</feature>
<dbReference type="PANTHER" id="PTHR32309:SF13">
    <property type="entry name" value="FERRIC ENTEROBACTIN TRANSPORT PROTEIN FEPE"/>
    <property type="match status" value="1"/>
</dbReference>
<dbReference type="Proteomes" id="UP000683511">
    <property type="component" value="Chromosome"/>
</dbReference>
<evidence type="ECO:0000256" key="5">
    <source>
        <dbReference type="ARBA" id="ARBA00011903"/>
    </source>
</evidence>
<dbReference type="Pfam" id="PF02706">
    <property type="entry name" value="Wzz"/>
    <property type="match status" value="1"/>
</dbReference>
<evidence type="ECO:0000313" key="23">
    <source>
        <dbReference type="Proteomes" id="UP000683511"/>
    </source>
</evidence>
<dbReference type="GO" id="GO:0042802">
    <property type="term" value="F:identical protein binding"/>
    <property type="evidence" value="ECO:0007669"/>
    <property type="project" value="UniProtKB-ARBA"/>
</dbReference>
<dbReference type="GO" id="GO:0005886">
    <property type="term" value="C:plasma membrane"/>
    <property type="evidence" value="ECO:0007669"/>
    <property type="project" value="UniProtKB-SubCell"/>
</dbReference>
<dbReference type="SUPFAM" id="SSF52540">
    <property type="entry name" value="P-loop containing nucleoside triphosphate hydrolases"/>
    <property type="match status" value="1"/>
</dbReference>
<sequence>MSNNQEDRDTIDIQQYLLTLKRRWLLISLVAGSVFGLVALITFKQSPVYEAEAKLRFSKQSSASELTGISESVGELSGITSLSNPIDTEAEVIRSYPIIQKAINELNLQGDDNQPLSVDDLLKSLKLKTIRGTDVMQLSYRSTNPQEAAATVNTIIKYYLESNITTNRSEIRSAREFLTKQLPEVEKKVLKAEMALRLFKEQNRVVALEAEAKAGVDSLSTLSNDIIKAQADLVDANTRSLALQNQMELKTKQAIQQSTLSQNPAVQQVLAEYQKAENELAVAKTRLTNQHPAIVNLEQKVSVLKNQLQKQVFKTVGSTSLPEKNLQIGELKQALTVDLVKAEVERIALVNRVTELKKAFTLYQNRLDILPRLEQQQLQLERQLQIARLTYEQLLKKLQEVEVAENQNVGNARIIAEALIPDEAVSPRILLNLALGGFLGIIIGIGTALILESMDKALKTVEEAKQLLGYPLLAAIPSASRKGKEKEEDHTRELPVINSPYSTQTAAFEMLQTNLGFTLSDKTLKVIVVTSSVPSEGKSFVSANLAAAASQMGRKVLLIDADMRRPRQQEVWQIPNLQGLSNILVGQLELEYATQEVQVNLDLLTAGTVPPNPAALLDSNRMSTLVEEASDKYDFVIIDTPPIGLFADAVILGKLADGMMLVVRPGTVTSPVVSTSKSTLEQSGRRVLGMVVNGVKSEGRTGYYSHSYHGYYRKYYGQGRSDNNGKVNIVTGKGRNK</sequence>
<keyword evidence="6" id="KW-1003">Cell membrane</keyword>
<keyword evidence="8" id="KW-0808">Transferase</keyword>
<evidence type="ECO:0000256" key="15">
    <source>
        <dbReference type="ARBA" id="ARBA00023137"/>
    </source>
</evidence>
<evidence type="ECO:0000256" key="3">
    <source>
        <dbReference type="ARBA" id="ARBA00007316"/>
    </source>
</evidence>
<dbReference type="Pfam" id="PF13807">
    <property type="entry name" value="GNVR"/>
    <property type="match status" value="1"/>
</dbReference>
<proteinExistence type="inferred from homology"/>
<evidence type="ECO:0000256" key="18">
    <source>
        <dbReference type="SAM" id="Phobius"/>
    </source>
</evidence>
<evidence type="ECO:0000259" key="21">
    <source>
        <dbReference type="Pfam" id="PF13807"/>
    </source>
</evidence>
<evidence type="ECO:0000256" key="13">
    <source>
        <dbReference type="ARBA" id="ARBA00022989"/>
    </source>
</evidence>
<dbReference type="InterPro" id="IPR003856">
    <property type="entry name" value="LPS_length_determ_N"/>
</dbReference>
<evidence type="ECO:0000259" key="19">
    <source>
        <dbReference type="Pfam" id="PF02706"/>
    </source>
</evidence>
<dbReference type="InterPro" id="IPR005702">
    <property type="entry name" value="Wzc-like_C"/>
</dbReference>
<evidence type="ECO:0000256" key="8">
    <source>
        <dbReference type="ARBA" id="ARBA00022679"/>
    </source>
</evidence>
<keyword evidence="17" id="KW-0175">Coiled coil</keyword>
<evidence type="ECO:0000256" key="4">
    <source>
        <dbReference type="ARBA" id="ARBA00008883"/>
    </source>
</evidence>
<evidence type="ECO:0000256" key="9">
    <source>
        <dbReference type="ARBA" id="ARBA00022692"/>
    </source>
</evidence>
<gene>
    <name evidence="22" type="ORF">B6N60_04090</name>
</gene>
<dbReference type="RefSeq" id="WP_190603916.1">
    <property type="nucleotide sequence ID" value="NZ_CP021056.1"/>
</dbReference>
<evidence type="ECO:0000256" key="6">
    <source>
        <dbReference type="ARBA" id="ARBA00022475"/>
    </source>
</evidence>
<evidence type="ECO:0000256" key="7">
    <source>
        <dbReference type="ARBA" id="ARBA00022519"/>
    </source>
</evidence>
<reference evidence="22" key="1">
    <citation type="submission" date="2017-04" db="EMBL/GenBank/DDBJ databases">
        <title>Genome deletions in a multicellular cyanobacterial endosymbiont for morphological adaptation in marine diatoms.</title>
        <authorList>
            <person name="Wang Y."/>
            <person name="Gao H."/>
            <person name="Li R."/>
            <person name="Xu X."/>
        </authorList>
    </citation>
    <scope>NUCLEOTIDE SEQUENCE</scope>
    <source>
        <strain evidence="22">FACHB 800</strain>
    </source>
</reference>
<keyword evidence="9 18" id="KW-0812">Transmembrane</keyword>
<evidence type="ECO:0000256" key="14">
    <source>
        <dbReference type="ARBA" id="ARBA00023136"/>
    </source>
</evidence>
<evidence type="ECO:0000313" key="22">
    <source>
        <dbReference type="EMBL" id="QXE25375.1"/>
    </source>
</evidence>
<keyword evidence="15" id="KW-0829">Tyrosine-protein kinase</keyword>
<dbReference type="KEGG" id="rsin:B6N60_04090"/>
<dbReference type="PANTHER" id="PTHR32309">
    <property type="entry name" value="TYROSINE-PROTEIN KINASE"/>
    <property type="match status" value="1"/>
</dbReference>
<dbReference type="GO" id="GO:0005524">
    <property type="term" value="F:ATP binding"/>
    <property type="evidence" value="ECO:0007669"/>
    <property type="project" value="UniProtKB-KW"/>
</dbReference>
<keyword evidence="7" id="KW-0997">Cell inner membrane</keyword>
<evidence type="ECO:0000256" key="17">
    <source>
        <dbReference type="SAM" id="Coils"/>
    </source>
</evidence>
<feature type="transmembrane region" description="Helical" evidence="18">
    <location>
        <begin position="24"/>
        <end position="43"/>
    </location>
</feature>
<feature type="transmembrane region" description="Helical" evidence="18">
    <location>
        <begin position="429"/>
        <end position="451"/>
    </location>
</feature>
<evidence type="ECO:0000256" key="11">
    <source>
        <dbReference type="ARBA" id="ARBA00022777"/>
    </source>
</evidence>
<dbReference type="Gene3D" id="3.40.50.300">
    <property type="entry name" value="P-loop containing nucleotide triphosphate hydrolases"/>
    <property type="match status" value="1"/>
</dbReference>
<comment type="catalytic activity">
    <reaction evidence="16">
        <text>L-tyrosyl-[protein] + ATP = O-phospho-L-tyrosyl-[protein] + ADP + H(+)</text>
        <dbReference type="Rhea" id="RHEA:10596"/>
        <dbReference type="Rhea" id="RHEA-COMP:10136"/>
        <dbReference type="Rhea" id="RHEA-COMP:20101"/>
        <dbReference type="ChEBI" id="CHEBI:15378"/>
        <dbReference type="ChEBI" id="CHEBI:30616"/>
        <dbReference type="ChEBI" id="CHEBI:46858"/>
        <dbReference type="ChEBI" id="CHEBI:61978"/>
        <dbReference type="ChEBI" id="CHEBI:456216"/>
        <dbReference type="EC" id="2.7.10.2"/>
    </reaction>
</comment>
<dbReference type="NCBIfam" id="TIGR01007">
    <property type="entry name" value="eps_fam"/>
    <property type="match status" value="1"/>
</dbReference>
<keyword evidence="14 18" id="KW-0472">Membrane</keyword>
<feature type="coiled-coil region" evidence="17">
    <location>
        <begin position="370"/>
        <end position="404"/>
    </location>
</feature>
<keyword evidence="11" id="KW-0418">Kinase</keyword>
<dbReference type="InterPro" id="IPR027417">
    <property type="entry name" value="P-loop_NTPase"/>
</dbReference>
<dbReference type="EC" id="2.7.10.2" evidence="5"/>
<feature type="domain" description="AAA" evidence="20">
    <location>
        <begin position="525"/>
        <end position="645"/>
    </location>
</feature>
<dbReference type="InterPro" id="IPR050445">
    <property type="entry name" value="Bact_polysacc_biosynth/exp"/>
</dbReference>
<evidence type="ECO:0000259" key="20">
    <source>
        <dbReference type="Pfam" id="PF13614"/>
    </source>
</evidence>
<comment type="subcellular location">
    <subcellularLocation>
        <location evidence="1">Cell inner membrane</location>
        <topology evidence="1">Multi-pass membrane protein</topology>
    </subcellularLocation>
</comment>
<dbReference type="AlphaFoldDB" id="A0A975TAY7"/>
<dbReference type="EMBL" id="CP021056">
    <property type="protein sequence ID" value="QXE25375.1"/>
    <property type="molecule type" value="Genomic_DNA"/>
</dbReference>
<dbReference type="GO" id="GO:0004715">
    <property type="term" value="F:non-membrane spanning protein tyrosine kinase activity"/>
    <property type="evidence" value="ECO:0007669"/>
    <property type="project" value="UniProtKB-EC"/>
</dbReference>
<dbReference type="InterPro" id="IPR032807">
    <property type="entry name" value="GNVR"/>
</dbReference>
<keyword evidence="10" id="KW-0547">Nucleotide-binding</keyword>
<comment type="similarity">
    <text evidence="3">Belongs to the CpsD/CapB family.</text>
</comment>
<keyword evidence="13 18" id="KW-1133">Transmembrane helix</keyword>
<name>A0A975TAY7_9NOST</name>
<evidence type="ECO:0000256" key="10">
    <source>
        <dbReference type="ARBA" id="ARBA00022741"/>
    </source>
</evidence>
<keyword evidence="23" id="KW-1185">Reference proteome</keyword>
<keyword evidence="12" id="KW-0067">ATP-binding</keyword>
<evidence type="ECO:0000256" key="2">
    <source>
        <dbReference type="ARBA" id="ARBA00006683"/>
    </source>
</evidence>
<dbReference type="FunFam" id="3.40.50.300:FF:000527">
    <property type="entry name" value="Tyrosine-protein kinase etk"/>
    <property type="match status" value="1"/>
</dbReference>
<dbReference type="InterPro" id="IPR025669">
    <property type="entry name" value="AAA_dom"/>
</dbReference>
<organism evidence="22 23">
    <name type="scientific">Richelia sinica FACHB-800</name>
    <dbReference type="NCBI Taxonomy" id="1357546"/>
    <lineage>
        <taxon>Bacteria</taxon>
        <taxon>Bacillati</taxon>
        <taxon>Cyanobacteriota</taxon>
        <taxon>Cyanophyceae</taxon>
        <taxon>Nostocales</taxon>
        <taxon>Nostocaceae</taxon>
        <taxon>Richelia</taxon>
    </lineage>
</organism>
<evidence type="ECO:0000256" key="1">
    <source>
        <dbReference type="ARBA" id="ARBA00004429"/>
    </source>
</evidence>
<comment type="similarity">
    <text evidence="2">Belongs to the CpsC/CapA family.</text>
</comment>
<evidence type="ECO:0000256" key="16">
    <source>
        <dbReference type="ARBA" id="ARBA00051245"/>
    </source>
</evidence>
<feature type="domain" description="Tyrosine-protein kinase G-rich" evidence="21">
    <location>
        <begin position="373"/>
        <end position="450"/>
    </location>
</feature>